<proteinExistence type="predicted"/>
<dbReference type="Proteomes" id="UP001377168">
    <property type="component" value="Unassembled WGS sequence"/>
</dbReference>
<comment type="caution">
    <text evidence="1">The sequence shown here is derived from an EMBL/GenBank/DDBJ whole genome shotgun (WGS) entry which is preliminary data.</text>
</comment>
<reference evidence="1" key="1">
    <citation type="submission" date="2024-03" db="EMBL/GenBank/DDBJ databases">
        <title>Novel Streptomyces species of biotechnological and ecological value are a feature of Machair soil.</title>
        <authorList>
            <person name="Prole J.R."/>
            <person name="Goodfellow M."/>
            <person name="Allenby N."/>
            <person name="Ward A.C."/>
        </authorList>
    </citation>
    <scope>NUCLEOTIDE SEQUENCE</scope>
    <source>
        <strain evidence="1">MS2.AVA.5</strain>
    </source>
</reference>
<evidence type="ECO:0000313" key="1">
    <source>
        <dbReference type="EMBL" id="MEJ8640075.1"/>
    </source>
</evidence>
<name>A0ACC6Q913_9ACTN</name>
<evidence type="ECO:0000313" key="2">
    <source>
        <dbReference type="Proteomes" id="UP001377168"/>
    </source>
</evidence>
<protein>
    <submittedName>
        <fullName evidence="1">Site-specific integrase</fullName>
    </submittedName>
</protein>
<keyword evidence="2" id="KW-1185">Reference proteome</keyword>
<dbReference type="EMBL" id="JBBKAJ010000039">
    <property type="protein sequence ID" value="MEJ8640075.1"/>
    <property type="molecule type" value="Genomic_DNA"/>
</dbReference>
<organism evidence="1 2">
    <name type="scientific">Streptomyces achmelvichensis</name>
    <dbReference type="NCBI Taxonomy" id="3134111"/>
    <lineage>
        <taxon>Bacteria</taxon>
        <taxon>Bacillati</taxon>
        <taxon>Actinomycetota</taxon>
        <taxon>Actinomycetes</taxon>
        <taxon>Kitasatosporales</taxon>
        <taxon>Streptomycetaceae</taxon>
        <taxon>Streptomyces</taxon>
    </lineage>
</organism>
<gene>
    <name evidence="1" type="ORF">WKI67_43070</name>
</gene>
<accession>A0ACC6Q913</accession>
<sequence>MTASPETARFLPLADRAPGTRTGRDRLEILHALMAAPTFDPAFREDIIRVPRDHPVYSWRCHVPHCEPPAELDRLLCKNHYLKWLKTHKSRGIGRVEFARRAKPLKSRYRSDRDMCRICPDLPAWSTMHGLCFLHAQRWWDHCRSRNQGHSADIEAWVSTQIPLPSFGPCRVLSCPYRAVHPFLLCGAHLRRYKRARQPGGPSLPAGWSRWLLSRGKPVPVQYAEWGRFHRWCEEVDPVRRMDGTLALSGLRPLVKAELQWTAFHHTELPVEGARWSFPMLQRVADHCRQRRINSLVDVELPELKTNSRAVVRVMLNYLRTVYFSREDTKDAGFLETEHFGIRLPNRSSSIELTNVTQRWLRDLLWDHIAHRLTSNPPRSHLSIDNWRRGCAELSAFLQAQAPEAGHDPTLLTGQLMLDFVTDERHRAEHGRLHLAIRAKGSAAGTAATASKDGVARLFNALRAVLRAAMDSGHTERIGLDRSFIVALPYGGIKGGRRRPFPDDVARALASEANLERLETFDFEDRGLRDIWEALVLTGRRSGEIRNARLDCISRLGGLPMFWHDQTKVGNYDEAIRILYQRIEQRQDKTIRRFREKHGRLPAADEKRHIALFPRRTSNRSMLKGAGSGWFTDAFRDWVDTLDIGQWVPHQARHTLATNLLKNGANLVHVKRYLGQVSITMAEHYVHLANTDPKLNAALQAVWVAGPGAAEPGLILSGEEPMPREQAEALAVDLSRTSTPAEGGFCTFQPVVNGDACPWNLDCHNCDKFVLSGADLVYWHRKREQWHQLAERAPDPATADYLHEVFEPTARAIDGLEKALKAVGLLDEALALDLRRPQNYFGRMWSTAFRAQELARHEENGHVA</sequence>